<dbReference type="Proteomes" id="UP000231086">
    <property type="component" value="Unassembled WGS sequence"/>
</dbReference>
<protein>
    <recommendedName>
        <fullName evidence="3">Polymerase nucleotidyl transferase domain-containing protein</fullName>
    </recommendedName>
</protein>
<gene>
    <name evidence="1" type="ORF">COU85_00530</name>
</gene>
<accession>A0A2M8KJD2</accession>
<proteinExistence type="predicted"/>
<comment type="caution">
    <text evidence="1">The sequence shown here is derived from an EMBL/GenBank/DDBJ whole genome shotgun (WGS) entry which is preliminary data.</text>
</comment>
<reference evidence="2" key="1">
    <citation type="submission" date="2017-09" db="EMBL/GenBank/DDBJ databases">
        <title>Depth-based differentiation of microbial function through sediment-hosted aquifers and enrichment of novel symbionts in the deep terrestrial subsurface.</title>
        <authorList>
            <person name="Probst A.J."/>
            <person name="Ladd B."/>
            <person name="Jarett J.K."/>
            <person name="Geller-Mcgrath D.E."/>
            <person name="Sieber C.M.K."/>
            <person name="Emerson J.B."/>
            <person name="Anantharaman K."/>
            <person name="Thomas B.C."/>
            <person name="Malmstrom R."/>
            <person name="Stieglmeier M."/>
            <person name="Klingl A."/>
            <person name="Woyke T."/>
            <person name="Ryan C.M."/>
            <person name="Banfield J.F."/>
        </authorList>
    </citation>
    <scope>NUCLEOTIDE SEQUENCE [LARGE SCALE GENOMIC DNA]</scope>
</reference>
<dbReference type="AlphaFoldDB" id="A0A2M8KJD2"/>
<organism evidence="1 2">
    <name type="scientific">Candidatus Portnoybacteria bacterium CG10_big_fil_rev_8_21_14_0_10_44_7</name>
    <dbReference type="NCBI Taxonomy" id="1974816"/>
    <lineage>
        <taxon>Bacteria</taxon>
        <taxon>Candidatus Portnoyibacteriota</taxon>
    </lineage>
</organism>
<sequence>MLAQNILLTIYYYNLSGYPLTLLEVTKFLFGSSKPRPQLVLEQLDLLIGQKRLKQWRGFYFLPGQRKLVWRRLKIQKLAIGKRKRLKKILRGIRFIPFLRAIFLSGSFNIDNAGPNSDFDFLVIVQKKRLWLCRFFLSLYVWLLGWKRTGQKTSNRVCLNCFMTQDQLKITSQIKPHDRHSAQEYARLLPLFGPGSLLARFQRENSWLRAFVGRYPWPTKPNFLQIKNPRWVRGIKKTAEQLLDILGARFWESWLGRLQKRRIRATGPQDQIYCSDHCLMLHPSSKAFFFLRRLEKIRQKLIL</sequence>
<dbReference type="SUPFAM" id="SSF81301">
    <property type="entry name" value="Nucleotidyltransferase"/>
    <property type="match status" value="1"/>
</dbReference>
<dbReference type="InterPro" id="IPR043519">
    <property type="entry name" value="NT_sf"/>
</dbReference>
<name>A0A2M8KJD2_9BACT</name>
<evidence type="ECO:0000313" key="2">
    <source>
        <dbReference type="Proteomes" id="UP000231086"/>
    </source>
</evidence>
<evidence type="ECO:0000313" key="1">
    <source>
        <dbReference type="EMBL" id="PJE60013.1"/>
    </source>
</evidence>
<dbReference type="EMBL" id="PFEA01000012">
    <property type="protein sequence ID" value="PJE60013.1"/>
    <property type="molecule type" value="Genomic_DNA"/>
</dbReference>
<evidence type="ECO:0008006" key="3">
    <source>
        <dbReference type="Google" id="ProtNLM"/>
    </source>
</evidence>